<organism evidence="2 3">
    <name type="scientific">Clostridium tetani</name>
    <dbReference type="NCBI Taxonomy" id="1513"/>
    <lineage>
        <taxon>Bacteria</taxon>
        <taxon>Bacillati</taxon>
        <taxon>Bacillota</taxon>
        <taxon>Clostridia</taxon>
        <taxon>Eubacteriales</taxon>
        <taxon>Clostridiaceae</taxon>
        <taxon>Clostridium</taxon>
    </lineage>
</organism>
<gene>
    <name evidence="2" type="ORF">DP131_12945</name>
</gene>
<evidence type="ECO:0000313" key="2">
    <source>
        <dbReference type="EMBL" id="RXI52439.1"/>
    </source>
</evidence>
<accession>A0ABY0ELQ2</accession>
<keyword evidence="1" id="KW-0812">Transmembrane</keyword>
<dbReference type="Pfam" id="PF07963">
    <property type="entry name" value="N_methyl"/>
    <property type="match status" value="1"/>
</dbReference>
<dbReference type="RefSeq" id="WP_039261327.1">
    <property type="nucleotide sequence ID" value="NZ_CASHSW010000023.1"/>
</dbReference>
<dbReference type="EMBL" id="QMAU01000050">
    <property type="protein sequence ID" value="RXI52439.1"/>
    <property type="molecule type" value="Genomic_DNA"/>
</dbReference>
<sequence>MFKLNKRGFTLIEVLCAVSVFLIFTTLALSIFNKSIKVKKYNNYYKESIYFIEAIKNTLVYNSSLEEINKIKDKGSIVILEKDMNIDNVRNKSFLNIRYTSNLNYPYIVLNIEEREEDFLINIKNHFNKNKEISMEFYKEKEK</sequence>
<reference evidence="2 3" key="1">
    <citation type="submission" date="2018-06" db="EMBL/GenBank/DDBJ databases">
        <title>Genome conservation of Clostridium tetani.</title>
        <authorList>
            <person name="Bruggemann H."/>
            <person name="Popoff M.R."/>
        </authorList>
    </citation>
    <scope>NUCLEOTIDE SEQUENCE [LARGE SCALE GENOMIC DNA]</scope>
    <source>
        <strain evidence="2 3">63.05</strain>
    </source>
</reference>
<evidence type="ECO:0000256" key="1">
    <source>
        <dbReference type="SAM" id="Phobius"/>
    </source>
</evidence>
<dbReference type="Proteomes" id="UP000290273">
    <property type="component" value="Unassembled WGS sequence"/>
</dbReference>
<evidence type="ECO:0000313" key="3">
    <source>
        <dbReference type="Proteomes" id="UP000290273"/>
    </source>
</evidence>
<comment type="caution">
    <text evidence="2">The sequence shown here is derived from an EMBL/GenBank/DDBJ whole genome shotgun (WGS) entry which is preliminary data.</text>
</comment>
<proteinExistence type="predicted"/>
<keyword evidence="1" id="KW-0472">Membrane</keyword>
<dbReference type="NCBIfam" id="TIGR02532">
    <property type="entry name" value="IV_pilin_GFxxxE"/>
    <property type="match status" value="1"/>
</dbReference>
<feature type="transmembrane region" description="Helical" evidence="1">
    <location>
        <begin position="12"/>
        <end position="32"/>
    </location>
</feature>
<name>A0ABY0ELQ2_CLOTA</name>
<protein>
    <submittedName>
        <fullName evidence="2">Type II secretion system protein</fullName>
    </submittedName>
</protein>
<dbReference type="InterPro" id="IPR012902">
    <property type="entry name" value="N_methyl_site"/>
</dbReference>
<keyword evidence="1" id="KW-1133">Transmembrane helix</keyword>